<keyword evidence="2 8" id="KW-0645">Protease</keyword>
<name>A0A6H2HE27_9BURK</name>
<dbReference type="PANTHER" id="PTHR22726:SF1">
    <property type="entry name" value="METALLOENDOPEPTIDASE OMA1, MITOCHONDRIAL"/>
    <property type="match status" value="1"/>
</dbReference>
<dbReference type="GO" id="GO:0004222">
    <property type="term" value="F:metalloendopeptidase activity"/>
    <property type="evidence" value="ECO:0007669"/>
    <property type="project" value="InterPro"/>
</dbReference>
<keyword evidence="6" id="KW-0482">Metalloprotease</keyword>
<proteinExistence type="predicted"/>
<keyword evidence="9" id="KW-1185">Reference proteome</keyword>
<organism evidence="8 9">
    <name type="scientific">Polaromonas vacuolata</name>
    <dbReference type="NCBI Taxonomy" id="37448"/>
    <lineage>
        <taxon>Bacteria</taxon>
        <taxon>Pseudomonadati</taxon>
        <taxon>Pseudomonadota</taxon>
        <taxon>Betaproteobacteria</taxon>
        <taxon>Burkholderiales</taxon>
        <taxon>Comamonadaceae</taxon>
        <taxon>Polaromonas</taxon>
    </lineage>
</organism>
<dbReference type="GO" id="GO:0051603">
    <property type="term" value="P:proteolysis involved in protein catabolic process"/>
    <property type="evidence" value="ECO:0007669"/>
    <property type="project" value="TreeGrafter"/>
</dbReference>
<dbReference type="InterPro" id="IPR051156">
    <property type="entry name" value="Mito/Outer_Membr_Metalloprot"/>
</dbReference>
<dbReference type="PANTHER" id="PTHR22726">
    <property type="entry name" value="METALLOENDOPEPTIDASE OMA1"/>
    <property type="match status" value="1"/>
</dbReference>
<evidence type="ECO:0000256" key="2">
    <source>
        <dbReference type="ARBA" id="ARBA00022670"/>
    </source>
</evidence>
<sequence>MSVDAAVAEEEIVGDVIERTFTVMPHHKTMLIQPYLCKTHILACGIGKSLGRFFALNPTRQRFPFTHRLTLLVLLLSTSAPFAQPLPGAFNSASALPTLGENSQITPAAERRIGERIAASIYRDADYMDDPVLVDYVQSIWLPLMAAARARGELNAELEERFSWQIFLIRDRTVNAFALPGGYFGVHLGLISTVSSRDELAAVLGHELSHVTQRHIARLITQQSQQTPWMVGAMILGALALGKNPQAGSAAIVGGQALAAQNQLNFSRDMEREADRVGFGVMLDAGFEGSGVASMFDKLQQASRLNDNGSFPYLRTHPLNTQRIAEAQSRLQLAAQNVAPASAASERESAQALVLHAMMASRARVLSDPGIDALHTMVLEAQQGTVSDSSSARGVARLYAGALAASRLRDYPTAQRLATKLETQLAGNPPSLHAVRLLRLEIDTLAGTIQASRIDWGLATTRADIMLASRALLALGRGQEVADRLQTLVAAHPNDALAWQLLSQAYGLQNQRIRAVRADAEAHVAQLEYTGALDRLRAAQGLMRSDPSSADFIEGSIIDARARQVDLLVKEQALQDKIDR</sequence>
<dbReference type="Gene3D" id="3.30.2010.10">
    <property type="entry name" value="Metalloproteases ('zincins'), catalytic domain"/>
    <property type="match status" value="1"/>
</dbReference>
<dbReference type="EMBL" id="CP051461">
    <property type="protein sequence ID" value="QJC58141.1"/>
    <property type="molecule type" value="Genomic_DNA"/>
</dbReference>
<evidence type="ECO:0000256" key="5">
    <source>
        <dbReference type="ARBA" id="ARBA00022833"/>
    </source>
</evidence>
<evidence type="ECO:0000256" key="1">
    <source>
        <dbReference type="ARBA" id="ARBA00001947"/>
    </source>
</evidence>
<keyword evidence="5" id="KW-0862">Zinc</keyword>
<feature type="domain" description="Peptidase M48" evidence="7">
    <location>
        <begin position="157"/>
        <end position="330"/>
    </location>
</feature>
<protein>
    <submittedName>
        <fullName evidence="8">Beta-barrel assembly-enhancing protease</fullName>
        <ecNumber evidence="8">3.4.-.-</ecNumber>
    </submittedName>
</protein>
<keyword evidence="4 8" id="KW-0378">Hydrolase</keyword>
<dbReference type="GO" id="GO:0016020">
    <property type="term" value="C:membrane"/>
    <property type="evidence" value="ECO:0007669"/>
    <property type="project" value="TreeGrafter"/>
</dbReference>
<dbReference type="Pfam" id="PF01435">
    <property type="entry name" value="Peptidase_M48"/>
    <property type="match status" value="1"/>
</dbReference>
<dbReference type="InterPro" id="IPR001915">
    <property type="entry name" value="Peptidase_M48"/>
</dbReference>
<comment type="cofactor">
    <cofactor evidence="1">
        <name>Zn(2+)</name>
        <dbReference type="ChEBI" id="CHEBI:29105"/>
    </cofactor>
</comment>
<accession>A0A6H2HE27</accession>
<dbReference type="EC" id="3.4.-.-" evidence="8"/>
<evidence type="ECO:0000313" key="9">
    <source>
        <dbReference type="Proteomes" id="UP000502041"/>
    </source>
</evidence>
<gene>
    <name evidence="8" type="primary">bepA_5</name>
    <name evidence="8" type="ORF">HC248_03478</name>
</gene>
<dbReference type="Proteomes" id="UP000502041">
    <property type="component" value="Chromosome"/>
</dbReference>
<reference evidence="8 9" key="1">
    <citation type="submission" date="2020-04" db="EMBL/GenBank/DDBJ databases">
        <title>Complete genome of a Psychrophilic, Marine, Gas Vacuolate Bacterium Polaromonas vacuolata KCTC 22033T.</title>
        <authorList>
            <person name="Hwang K."/>
            <person name="Kim K.M."/>
        </authorList>
    </citation>
    <scope>NUCLEOTIDE SEQUENCE [LARGE SCALE GENOMIC DNA]</scope>
    <source>
        <strain evidence="8 9">KCTC 22033</strain>
    </source>
</reference>
<evidence type="ECO:0000256" key="4">
    <source>
        <dbReference type="ARBA" id="ARBA00022801"/>
    </source>
</evidence>
<evidence type="ECO:0000259" key="7">
    <source>
        <dbReference type="Pfam" id="PF01435"/>
    </source>
</evidence>
<dbReference type="GO" id="GO:0046872">
    <property type="term" value="F:metal ion binding"/>
    <property type="evidence" value="ECO:0007669"/>
    <property type="project" value="UniProtKB-KW"/>
</dbReference>
<dbReference type="AlphaFoldDB" id="A0A6H2HE27"/>
<evidence type="ECO:0000256" key="6">
    <source>
        <dbReference type="ARBA" id="ARBA00023049"/>
    </source>
</evidence>
<evidence type="ECO:0000256" key="3">
    <source>
        <dbReference type="ARBA" id="ARBA00022723"/>
    </source>
</evidence>
<dbReference type="KEGG" id="pvac:HC248_03478"/>
<evidence type="ECO:0000313" key="8">
    <source>
        <dbReference type="EMBL" id="QJC58141.1"/>
    </source>
</evidence>
<keyword evidence="3" id="KW-0479">Metal-binding</keyword>